<dbReference type="SUPFAM" id="SSF109604">
    <property type="entry name" value="HD-domain/PDEase-like"/>
    <property type="match status" value="1"/>
</dbReference>
<dbReference type="Proteomes" id="UP000276634">
    <property type="component" value="Unassembled WGS sequence"/>
</dbReference>
<feature type="domain" description="HDOD" evidence="1">
    <location>
        <begin position="17"/>
        <end position="211"/>
    </location>
</feature>
<name>A0A3N1Y1L1_9GAMM</name>
<dbReference type="NCBIfam" id="TIGR00277">
    <property type="entry name" value="HDIG"/>
    <property type="match status" value="1"/>
</dbReference>
<dbReference type="PANTHER" id="PTHR33525">
    <property type="match status" value="1"/>
</dbReference>
<dbReference type="InterPro" id="IPR003607">
    <property type="entry name" value="HD/PDEase_dom"/>
</dbReference>
<sequence length="276" mass="29892">MKTGVILEELEQGVQRLPSLSLVVQEVLRLLDRDDADFAAIEHKLSQDQALAARVLRVANSPFYGMPREITSIHEATVLLGTHTIRNVVTTAGIIGLFPPEAGGALDRVGLWQHAIGVGVASQVLGRRVGLERETAFTAGLLHDIGKLVLDTLFEPLYRRVVRRCAEADLPFIEAEREVLGIDHAEVGRRVAEHWRLPPVIVAAVAGHHAPGDAPEAAVVHVADAMTRALEIGNGGCDRVPAPDEAAWRRLGLGEQEALACLREIDALNRSANLFL</sequence>
<dbReference type="InterPro" id="IPR006675">
    <property type="entry name" value="HDIG_dom"/>
</dbReference>
<evidence type="ECO:0000313" key="2">
    <source>
        <dbReference type="EMBL" id="ROR32714.1"/>
    </source>
</evidence>
<proteinExistence type="predicted"/>
<dbReference type="GO" id="GO:0016740">
    <property type="term" value="F:transferase activity"/>
    <property type="evidence" value="ECO:0007669"/>
    <property type="project" value="UniProtKB-KW"/>
</dbReference>
<dbReference type="InterPro" id="IPR013976">
    <property type="entry name" value="HDOD"/>
</dbReference>
<dbReference type="Gene3D" id="1.10.3210.10">
    <property type="entry name" value="Hypothetical protein af1432"/>
    <property type="match status" value="1"/>
</dbReference>
<evidence type="ECO:0000259" key="1">
    <source>
        <dbReference type="PROSITE" id="PS51833"/>
    </source>
</evidence>
<keyword evidence="2" id="KW-0808">Transferase</keyword>
<dbReference type="PROSITE" id="PS51833">
    <property type="entry name" value="HDOD"/>
    <property type="match status" value="1"/>
</dbReference>
<dbReference type="AlphaFoldDB" id="A0A3N1Y1L1"/>
<reference evidence="2 3" key="1">
    <citation type="submission" date="2018-11" db="EMBL/GenBank/DDBJ databases">
        <title>Genomic Encyclopedia of Type Strains, Phase IV (KMG-IV): sequencing the most valuable type-strain genomes for metagenomic binning, comparative biology and taxonomic classification.</title>
        <authorList>
            <person name="Goeker M."/>
        </authorList>
    </citation>
    <scope>NUCLEOTIDE SEQUENCE [LARGE SCALE GENOMIC DNA]</scope>
    <source>
        <strain evidence="2 3">DSM 100275</strain>
    </source>
</reference>
<protein>
    <submittedName>
        <fullName evidence="2">Putative nucleotidyltransferase with HDIG domain</fullName>
    </submittedName>
</protein>
<dbReference type="SMART" id="SM00471">
    <property type="entry name" value="HDc"/>
    <property type="match status" value="1"/>
</dbReference>
<dbReference type="EMBL" id="RJVI01000002">
    <property type="protein sequence ID" value="ROR32714.1"/>
    <property type="molecule type" value="Genomic_DNA"/>
</dbReference>
<keyword evidence="3" id="KW-1185">Reference proteome</keyword>
<evidence type="ECO:0000313" key="3">
    <source>
        <dbReference type="Proteomes" id="UP000276634"/>
    </source>
</evidence>
<dbReference type="CDD" id="cd00077">
    <property type="entry name" value="HDc"/>
    <property type="match status" value="1"/>
</dbReference>
<comment type="caution">
    <text evidence="2">The sequence shown here is derived from an EMBL/GenBank/DDBJ whole genome shotgun (WGS) entry which is preliminary data.</text>
</comment>
<dbReference type="Pfam" id="PF08668">
    <property type="entry name" value="HDOD"/>
    <property type="match status" value="1"/>
</dbReference>
<dbReference type="PANTHER" id="PTHR33525:SF3">
    <property type="entry name" value="RIBONUCLEASE Y"/>
    <property type="match status" value="1"/>
</dbReference>
<dbReference type="RefSeq" id="WP_170165098.1">
    <property type="nucleotide sequence ID" value="NZ_RJVI01000002.1"/>
</dbReference>
<gene>
    <name evidence="2" type="ORF">EDC57_1925</name>
</gene>
<organism evidence="2 3">
    <name type="scientific">Inmirania thermothiophila</name>
    <dbReference type="NCBI Taxonomy" id="1750597"/>
    <lineage>
        <taxon>Bacteria</taxon>
        <taxon>Pseudomonadati</taxon>
        <taxon>Pseudomonadota</taxon>
        <taxon>Gammaproteobacteria</taxon>
        <taxon>Chromatiales</taxon>
        <taxon>Ectothiorhodospiraceae</taxon>
        <taxon>Inmirania</taxon>
    </lineage>
</organism>
<dbReference type="InterPro" id="IPR052340">
    <property type="entry name" value="RNase_Y/CdgJ"/>
</dbReference>
<accession>A0A3N1Y1L1</accession>